<dbReference type="GO" id="GO:0005737">
    <property type="term" value="C:cytoplasm"/>
    <property type="evidence" value="ECO:0007669"/>
    <property type="project" value="TreeGrafter"/>
</dbReference>
<dbReference type="GO" id="GO:0005634">
    <property type="term" value="C:nucleus"/>
    <property type="evidence" value="ECO:0007669"/>
    <property type="project" value="TreeGrafter"/>
</dbReference>
<dbReference type="OrthoDB" id="1431247at2759"/>
<dbReference type="InterPro" id="IPR008978">
    <property type="entry name" value="HSP20-like_chaperone"/>
</dbReference>
<evidence type="ECO:0000256" key="2">
    <source>
        <dbReference type="RuleBase" id="RU003616"/>
    </source>
</evidence>
<dbReference type="SUPFAM" id="SSF49764">
    <property type="entry name" value="HSP20-like chaperones"/>
    <property type="match status" value="1"/>
</dbReference>
<dbReference type="Bgee" id="ENSMGAG00000004725">
    <property type="expression patterns" value="Expressed in heart and 11 other cell types or tissues"/>
</dbReference>
<dbReference type="HOGENOM" id="CLU_095001_2_0_1"/>
<dbReference type="Pfam" id="PF00011">
    <property type="entry name" value="HSP20"/>
    <property type="match status" value="1"/>
</dbReference>
<dbReference type="Proteomes" id="UP000001645">
    <property type="component" value="Chromosome 26"/>
</dbReference>
<dbReference type="Ensembl" id="ENSMGAT00000005279.3">
    <property type="protein sequence ID" value="ENSMGAP00000018140.2"/>
    <property type="gene ID" value="ENSMGAG00000004725.3"/>
</dbReference>
<dbReference type="GO" id="GO:0005212">
    <property type="term" value="F:structural constituent of eye lens"/>
    <property type="evidence" value="ECO:0007669"/>
    <property type="project" value="InterPro"/>
</dbReference>
<dbReference type="GO" id="GO:0009408">
    <property type="term" value="P:response to heat"/>
    <property type="evidence" value="ECO:0007669"/>
    <property type="project" value="TreeGrafter"/>
</dbReference>
<reference evidence="4" key="2">
    <citation type="submission" date="2025-08" db="UniProtKB">
        <authorList>
            <consortium name="Ensembl"/>
        </authorList>
    </citation>
    <scope>IDENTIFICATION</scope>
</reference>
<dbReference type="PANTHER" id="PTHR45640:SF27">
    <property type="entry name" value="HEAT SHOCK PROTEIN BETA-2"/>
    <property type="match status" value="1"/>
</dbReference>
<dbReference type="Gene3D" id="2.60.40.790">
    <property type="match status" value="1"/>
</dbReference>
<dbReference type="PROSITE" id="PS51257">
    <property type="entry name" value="PROKAR_LIPOPROTEIN"/>
    <property type="match status" value="1"/>
</dbReference>
<dbReference type="GO" id="GO:0043066">
    <property type="term" value="P:negative regulation of apoptotic process"/>
    <property type="evidence" value="ECO:0007669"/>
    <property type="project" value="TreeGrafter"/>
</dbReference>
<evidence type="ECO:0000313" key="4">
    <source>
        <dbReference type="Ensembl" id="ENSMGAP00000018140.2"/>
    </source>
</evidence>
<name>G3UR41_MELGA</name>
<dbReference type="InterPro" id="IPR003090">
    <property type="entry name" value="Alpha-crystallin_N"/>
</dbReference>
<dbReference type="InterPro" id="IPR002068">
    <property type="entry name" value="A-crystallin/Hsp20_dom"/>
</dbReference>
<sequence length="304" mass="33948">MALRDCTQPDQAPATIRHCPVFCWVGSGSWGLSSCLLSPAQGGESGSTGLHPASRQSLQLYRNAMRSFPRHPGEAAWGLCARLFWSVFLSYTPPCGIHPTKTLQSAAFALRGSDRLDRPLPQLSMATRTVPHAYPMSSEYEFANPSKIYDQNFGEGVSPCEILAPALYHGYYIRPRINKQLDRGTSEVSLNDHKYEVFLDVCHFLPDELTVRTVDNLLEVVGQHPQRADRHGFISREFTRTYILPLDVDPLLMRATLSHDGILNIVAPRTGKEVKARIIEVKIIQEQTVGQEEQSEEGKGKEES</sequence>
<reference evidence="4" key="3">
    <citation type="submission" date="2025-09" db="UniProtKB">
        <authorList>
            <consortium name="Ensembl"/>
        </authorList>
    </citation>
    <scope>IDENTIFICATION</scope>
</reference>
<dbReference type="PROSITE" id="PS01031">
    <property type="entry name" value="SHSP"/>
    <property type="match status" value="1"/>
</dbReference>
<dbReference type="CDD" id="cd06476">
    <property type="entry name" value="ACD_HspB2_like"/>
    <property type="match status" value="1"/>
</dbReference>
<dbReference type="InParanoid" id="G3UR41"/>
<dbReference type="AlphaFoldDB" id="G3UR41"/>
<dbReference type="GO" id="GO:0042026">
    <property type="term" value="P:protein refolding"/>
    <property type="evidence" value="ECO:0007669"/>
    <property type="project" value="TreeGrafter"/>
</dbReference>
<evidence type="ECO:0000313" key="5">
    <source>
        <dbReference type="Proteomes" id="UP000001645"/>
    </source>
</evidence>
<organism evidence="4 5">
    <name type="scientific">Meleagris gallopavo</name>
    <name type="common">Wild turkey</name>
    <dbReference type="NCBI Taxonomy" id="9103"/>
    <lineage>
        <taxon>Eukaryota</taxon>
        <taxon>Metazoa</taxon>
        <taxon>Chordata</taxon>
        <taxon>Craniata</taxon>
        <taxon>Vertebrata</taxon>
        <taxon>Euteleostomi</taxon>
        <taxon>Archelosauria</taxon>
        <taxon>Archosauria</taxon>
        <taxon>Dinosauria</taxon>
        <taxon>Saurischia</taxon>
        <taxon>Theropoda</taxon>
        <taxon>Coelurosauria</taxon>
        <taxon>Aves</taxon>
        <taxon>Neognathae</taxon>
        <taxon>Galloanserae</taxon>
        <taxon>Galliformes</taxon>
        <taxon>Phasianidae</taxon>
        <taxon>Meleagridinae</taxon>
        <taxon>Meleagris</taxon>
    </lineage>
</organism>
<dbReference type="InterPro" id="IPR001436">
    <property type="entry name" value="Alpha-crystallin/sHSP_animal"/>
</dbReference>
<dbReference type="PRINTS" id="PR00299">
    <property type="entry name" value="ACRYSTALLIN"/>
</dbReference>
<evidence type="ECO:0000259" key="3">
    <source>
        <dbReference type="PROSITE" id="PS01031"/>
    </source>
</evidence>
<evidence type="ECO:0000256" key="1">
    <source>
        <dbReference type="PROSITE-ProRule" id="PRU00285"/>
    </source>
</evidence>
<comment type="similarity">
    <text evidence="1 2">Belongs to the small heat shock protein (HSP20) family.</text>
</comment>
<dbReference type="GO" id="GO:0051082">
    <property type="term" value="F:unfolded protein binding"/>
    <property type="evidence" value="ECO:0007669"/>
    <property type="project" value="TreeGrafter"/>
</dbReference>
<accession>G3UR41</accession>
<dbReference type="Pfam" id="PF00525">
    <property type="entry name" value="Crystallin"/>
    <property type="match status" value="1"/>
</dbReference>
<dbReference type="GeneTree" id="ENSGT00940000161288"/>
<gene>
    <name evidence="4" type="primary">HSPB2</name>
</gene>
<proteinExistence type="inferred from homology"/>
<feature type="domain" description="SHSP" evidence="3">
    <location>
        <begin position="176"/>
        <end position="284"/>
    </location>
</feature>
<reference evidence="4 5" key="1">
    <citation type="journal article" date="2010" name="PLoS Biol.">
        <title>Multi-platform next-generation sequencing of the domestic turkey (Meleagris gallopavo): genome assembly and analysis.</title>
        <authorList>
            <person name="Dalloul R.A."/>
            <person name="Long J.A."/>
            <person name="Zimin A.V."/>
            <person name="Aslam L."/>
            <person name="Beal K."/>
            <person name="Blomberg L.A."/>
            <person name="Bouffard P."/>
            <person name="Burt D.W."/>
            <person name="Crasta O."/>
            <person name="Crooijmans R.P."/>
            <person name="Cooper K."/>
            <person name="Coulombe R.A."/>
            <person name="De S."/>
            <person name="Delany M.E."/>
            <person name="Dodgson J.B."/>
            <person name="Dong J.J."/>
            <person name="Evans C."/>
            <person name="Frederickson K.M."/>
            <person name="Flicek P."/>
            <person name="Florea L."/>
            <person name="Folkerts O."/>
            <person name="Groenen M.A."/>
            <person name="Harkins T.T."/>
            <person name="Herrero J."/>
            <person name="Hoffmann S."/>
            <person name="Megens H.J."/>
            <person name="Jiang A."/>
            <person name="de Jong P."/>
            <person name="Kaiser P."/>
            <person name="Kim H."/>
            <person name="Kim K.W."/>
            <person name="Kim S."/>
            <person name="Langenberger D."/>
            <person name="Lee M.K."/>
            <person name="Lee T."/>
            <person name="Mane S."/>
            <person name="Marcais G."/>
            <person name="Marz M."/>
            <person name="McElroy A.P."/>
            <person name="Modise T."/>
            <person name="Nefedov M."/>
            <person name="Notredame C."/>
            <person name="Paton I.R."/>
            <person name="Payne W.S."/>
            <person name="Pertea G."/>
            <person name="Prickett D."/>
            <person name="Puiu D."/>
            <person name="Qioa D."/>
            <person name="Raineri E."/>
            <person name="Ruffier M."/>
            <person name="Salzberg S.L."/>
            <person name="Schatz M.C."/>
            <person name="Scheuring C."/>
            <person name="Schmidt C.J."/>
            <person name="Schroeder S."/>
            <person name="Searle S.M."/>
            <person name="Smith E.J."/>
            <person name="Smith J."/>
            <person name="Sonstegard T.S."/>
            <person name="Stadler P.F."/>
            <person name="Tafer H."/>
            <person name="Tu Z.J."/>
            <person name="Van Tassell C.P."/>
            <person name="Vilella A.J."/>
            <person name="Williams K.P."/>
            <person name="Yorke J.A."/>
            <person name="Zhang L."/>
            <person name="Zhang H.B."/>
            <person name="Zhang X."/>
            <person name="Zhang Y."/>
            <person name="Reed K.M."/>
        </authorList>
    </citation>
    <scope>NUCLEOTIDE SEQUENCE [LARGE SCALE GENOMIC DNA]</scope>
</reference>
<dbReference type="PANTHER" id="PTHR45640">
    <property type="entry name" value="HEAT SHOCK PROTEIN HSP-12.2-RELATED"/>
    <property type="match status" value="1"/>
</dbReference>
<keyword evidence="5" id="KW-1185">Reference proteome</keyword>
<protein>
    <submittedName>
        <fullName evidence="4">Heat shock protein family B (small) member 2</fullName>
    </submittedName>
</protein>